<comment type="caution">
    <text evidence="7">The sequence shown here is derived from an EMBL/GenBank/DDBJ whole genome shotgun (WGS) entry which is preliminary data.</text>
</comment>
<keyword evidence="5" id="KW-0472">Membrane</keyword>
<dbReference type="AlphaFoldDB" id="A0A7J6YBD4"/>
<dbReference type="InterPro" id="IPR001199">
    <property type="entry name" value="Cyt_B5-like_heme/steroid-bd"/>
</dbReference>
<gene>
    <name evidence="7" type="ORF">ECC02_002904</name>
</gene>
<dbReference type="InterPro" id="IPR050668">
    <property type="entry name" value="Cytochrome_b5"/>
</dbReference>
<dbReference type="SUPFAM" id="SSF55856">
    <property type="entry name" value="Cytochrome b5-like heme/steroid binding domain"/>
    <property type="match status" value="1"/>
</dbReference>
<keyword evidence="5" id="KW-0812">Transmembrane</keyword>
<dbReference type="PANTHER" id="PTHR19359:SF145">
    <property type="entry name" value="B5, PUTATIVE-RELATED"/>
    <property type="match status" value="1"/>
</dbReference>
<evidence type="ECO:0000256" key="2">
    <source>
        <dbReference type="ARBA" id="ARBA00022723"/>
    </source>
</evidence>
<keyword evidence="2" id="KW-0479">Metal-binding</keyword>
<evidence type="ECO:0000256" key="5">
    <source>
        <dbReference type="SAM" id="Phobius"/>
    </source>
</evidence>
<dbReference type="VEuPathDB" id="TriTrypDB:BCY84_12986"/>
<dbReference type="GO" id="GO:0020037">
    <property type="term" value="F:heme binding"/>
    <property type="evidence" value="ECO:0007669"/>
    <property type="project" value="TreeGrafter"/>
</dbReference>
<comment type="similarity">
    <text evidence="4">Belongs to the cytochrome b5 family.</text>
</comment>
<evidence type="ECO:0000256" key="1">
    <source>
        <dbReference type="ARBA" id="ARBA00022617"/>
    </source>
</evidence>
<sequence length="253" mass="28420">MEPPHGDVLGHVTSHVFALRVRAEMPVFFLDLRAAYNLLLFTMGESSKKNIFSFILFFILLSFLFLSLSVFLSLRVCVCVSACVVCVFLLVLGGKRSAFIAEFQLNITNFIKGTIQRTDIMSEARLPKYAWEEIRKHNTDKDCWVVLYGRVLDVTKFLSQHPGGIDPINDLGGYDITNSFESIGHSSRALVLSKEFIVGDLDKDSKPPVVEPKASREDVPLTAYKAGGEMIPLSYILAPVFALMLLFYYYLMA</sequence>
<evidence type="ECO:0000313" key="8">
    <source>
        <dbReference type="Proteomes" id="UP000583944"/>
    </source>
</evidence>
<feature type="transmembrane region" description="Helical" evidence="5">
    <location>
        <begin position="72"/>
        <end position="92"/>
    </location>
</feature>
<dbReference type="Pfam" id="PF00173">
    <property type="entry name" value="Cyt-b5"/>
    <property type="match status" value="1"/>
</dbReference>
<dbReference type="InterPro" id="IPR036400">
    <property type="entry name" value="Cyt_B5-like_heme/steroid_sf"/>
</dbReference>
<evidence type="ECO:0000256" key="4">
    <source>
        <dbReference type="ARBA" id="ARBA00038168"/>
    </source>
</evidence>
<name>A0A7J6YBD4_TRYCR</name>
<dbReference type="PANTHER" id="PTHR19359">
    <property type="entry name" value="CYTOCHROME B5"/>
    <property type="match status" value="1"/>
</dbReference>
<reference evidence="7 8" key="1">
    <citation type="journal article" date="2019" name="Genome Biol. Evol.">
        <title>Nanopore Sequencing Significantly Improves Genome Assembly of the Protozoan Parasite Trypanosoma cruzi.</title>
        <authorList>
            <person name="Diaz-Viraque F."/>
            <person name="Pita S."/>
            <person name="Greif G."/>
            <person name="de Souza R.C.M."/>
            <person name="Iraola G."/>
            <person name="Robello C."/>
        </authorList>
    </citation>
    <scope>NUCLEOTIDE SEQUENCE [LARGE SCALE GENOMIC DNA]</scope>
    <source>
        <strain evidence="7 8">Berenice</strain>
    </source>
</reference>
<dbReference type="Gene3D" id="3.10.120.10">
    <property type="entry name" value="Cytochrome b5-like heme/steroid binding domain"/>
    <property type="match status" value="1"/>
</dbReference>
<keyword evidence="1" id="KW-0349">Heme</keyword>
<dbReference type="PRINTS" id="PR00363">
    <property type="entry name" value="CYTOCHROMEB5"/>
</dbReference>
<feature type="domain" description="Cytochrome b5 heme-binding" evidence="6">
    <location>
        <begin position="126"/>
        <end position="202"/>
    </location>
</feature>
<proteinExistence type="inferred from homology"/>
<organism evidence="7 8">
    <name type="scientific">Trypanosoma cruzi</name>
    <dbReference type="NCBI Taxonomy" id="5693"/>
    <lineage>
        <taxon>Eukaryota</taxon>
        <taxon>Discoba</taxon>
        <taxon>Euglenozoa</taxon>
        <taxon>Kinetoplastea</taxon>
        <taxon>Metakinetoplastina</taxon>
        <taxon>Trypanosomatida</taxon>
        <taxon>Trypanosomatidae</taxon>
        <taxon>Trypanosoma</taxon>
        <taxon>Schizotrypanum</taxon>
    </lineage>
</organism>
<feature type="transmembrane region" description="Helical" evidence="5">
    <location>
        <begin position="233"/>
        <end position="251"/>
    </location>
</feature>
<feature type="transmembrane region" description="Helical" evidence="5">
    <location>
        <begin position="50"/>
        <end position="66"/>
    </location>
</feature>
<evidence type="ECO:0000313" key="7">
    <source>
        <dbReference type="EMBL" id="KAF5224009.1"/>
    </source>
</evidence>
<evidence type="ECO:0000256" key="3">
    <source>
        <dbReference type="ARBA" id="ARBA00023004"/>
    </source>
</evidence>
<dbReference type="VEuPathDB" id="TriTrypDB:ECC02_002904"/>
<protein>
    <recommendedName>
        <fullName evidence="6">Cytochrome b5 heme-binding domain-containing protein</fullName>
    </recommendedName>
</protein>
<evidence type="ECO:0000259" key="6">
    <source>
        <dbReference type="PROSITE" id="PS50255"/>
    </source>
</evidence>
<accession>A0A7J6YBD4</accession>
<keyword evidence="5" id="KW-1133">Transmembrane helix</keyword>
<dbReference type="GO" id="GO:0046872">
    <property type="term" value="F:metal ion binding"/>
    <property type="evidence" value="ECO:0007669"/>
    <property type="project" value="UniProtKB-KW"/>
</dbReference>
<dbReference type="GO" id="GO:0016020">
    <property type="term" value="C:membrane"/>
    <property type="evidence" value="ECO:0007669"/>
    <property type="project" value="TreeGrafter"/>
</dbReference>
<dbReference type="PROSITE" id="PS50255">
    <property type="entry name" value="CYTOCHROME_B5_2"/>
    <property type="match status" value="1"/>
</dbReference>
<dbReference type="EMBL" id="JABDHM010000015">
    <property type="protein sequence ID" value="KAF5224009.1"/>
    <property type="molecule type" value="Genomic_DNA"/>
</dbReference>
<dbReference type="SMART" id="SM01117">
    <property type="entry name" value="Cyt-b5"/>
    <property type="match status" value="1"/>
</dbReference>
<keyword evidence="3" id="KW-0408">Iron</keyword>
<dbReference type="Proteomes" id="UP000583944">
    <property type="component" value="Unassembled WGS sequence"/>
</dbReference>